<evidence type="ECO:0000313" key="15">
    <source>
        <dbReference type="EMBL" id="KAG6428794.1"/>
    </source>
</evidence>
<evidence type="ECO:0000256" key="12">
    <source>
        <dbReference type="ARBA" id="ARBA00023136"/>
    </source>
</evidence>
<dbReference type="InterPro" id="IPR001128">
    <property type="entry name" value="Cyt_P450"/>
</dbReference>
<dbReference type="InterPro" id="IPR036396">
    <property type="entry name" value="Cyt_P450_sf"/>
</dbReference>
<evidence type="ECO:0000256" key="11">
    <source>
        <dbReference type="ARBA" id="ARBA00023033"/>
    </source>
</evidence>
<comment type="similarity">
    <text evidence="3 14">Belongs to the cytochrome P450 family.</text>
</comment>
<evidence type="ECO:0000256" key="13">
    <source>
        <dbReference type="PIRSR" id="PIRSR602401-1"/>
    </source>
</evidence>
<dbReference type="PROSITE" id="PS00086">
    <property type="entry name" value="CYTOCHROME_P450"/>
    <property type="match status" value="1"/>
</dbReference>
<feature type="binding site" description="axial binding residue" evidence="13">
    <location>
        <position position="310"/>
    </location>
    <ligand>
        <name>heme</name>
        <dbReference type="ChEBI" id="CHEBI:30413"/>
    </ligand>
    <ligandPart>
        <name>Fe</name>
        <dbReference type="ChEBI" id="CHEBI:18248"/>
    </ligandPart>
</feature>
<dbReference type="Gene3D" id="1.10.630.10">
    <property type="entry name" value="Cytochrome P450"/>
    <property type="match status" value="1"/>
</dbReference>
<dbReference type="Proteomes" id="UP000298416">
    <property type="component" value="Unassembled WGS sequence"/>
</dbReference>
<name>A0A8X8YBW8_SALSN</name>
<dbReference type="GO" id="GO:0016712">
    <property type="term" value="F:oxidoreductase activity, acting on paired donors, with incorporation or reduction of molecular oxygen, reduced flavin or flavoprotein as one donor, and incorporation of one atom of oxygen"/>
    <property type="evidence" value="ECO:0007669"/>
    <property type="project" value="UniProtKB-ARBA"/>
</dbReference>
<dbReference type="GO" id="GO:0016114">
    <property type="term" value="P:terpenoid biosynthetic process"/>
    <property type="evidence" value="ECO:0007669"/>
    <property type="project" value="UniProtKB-ARBA"/>
</dbReference>
<evidence type="ECO:0000256" key="14">
    <source>
        <dbReference type="RuleBase" id="RU000461"/>
    </source>
</evidence>
<evidence type="ECO:0000256" key="1">
    <source>
        <dbReference type="ARBA" id="ARBA00001971"/>
    </source>
</evidence>
<dbReference type="FunFam" id="1.10.630.10:FF:000162">
    <property type="entry name" value="Os06g0641600 protein"/>
    <property type="match status" value="1"/>
</dbReference>
<dbReference type="PRINTS" id="PR00385">
    <property type="entry name" value="P450"/>
</dbReference>
<comment type="cofactor">
    <cofactor evidence="1 13">
        <name>heme</name>
        <dbReference type="ChEBI" id="CHEBI:30413"/>
    </cofactor>
</comment>
<keyword evidence="6 13" id="KW-0479">Metal-binding</keyword>
<evidence type="ECO:0000256" key="4">
    <source>
        <dbReference type="ARBA" id="ARBA00022617"/>
    </source>
</evidence>
<dbReference type="SUPFAM" id="SSF48264">
    <property type="entry name" value="Cytochrome P450"/>
    <property type="match status" value="1"/>
</dbReference>
<keyword evidence="8" id="KW-1133">Transmembrane helix</keyword>
<evidence type="ECO:0000256" key="3">
    <source>
        <dbReference type="ARBA" id="ARBA00010617"/>
    </source>
</evidence>
<evidence type="ECO:0000256" key="7">
    <source>
        <dbReference type="ARBA" id="ARBA00022968"/>
    </source>
</evidence>
<gene>
    <name evidence="15" type="ORF">SASPL_106831</name>
</gene>
<dbReference type="Pfam" id="PF00067">
    <property type="entry name" value="p450"/>
    <property type="match status" value="1"/>
</dbReference>
<evidence type="ECO:0000313" key="16">
    <source>
        <dbReference type="Proteomes" id="UP000298416"/>
    </source>
</evidence>
<dbReference type="InterPro" id="IPR052306">
    <property type="entry name" value="CYP450_71D"/>
</dbReference>
<dbReference type="InterPro" id="IPR017972">
    <property type="entry name" value="Cyt_P450_CS"/>
</dbReference>
<keyword evidence="7" id="KW-0735">Signal-anchor</keyword>
<comment type="subcellular location">
    <subcellularLocation>
        <location evidence="2">Membrane</location>
        <topology evidence="2">Single-pass type II membrane protein</topology>
    </subcellularLocation>
</comment>
<reference evidence="15" key="1">
    <citation type="submission" date="2018-01" db="EMBL/GenBank/DDBJ databases">
        <authorList>
            <person name="Mao J.F."/>
        </authorList>
    </citation>
    <scope>NUCLEOTIDE SEQUENCE</scope>
    <source>
        <strain evidence="15">Huo1</strain>
        <tissue evidence="15">Leaf</tissue>
    </source>
</reference>
<keyword evidence="11 14" id="KW-0503">Monooxygenase</keyword>
<reference evidence="15" key="2">
    <citation type="submission" date="2020-08" db="EMBL/GenBank/DDBJ databases">
        <title>Plant Genome Project.</title>
        <authorList>
            <person name="Zhang R.-G."/>
        </authorList>
    </citation>
    <scope>NUCLEOTIDE SEQUENCE</scope>
    <source>
        <strain evidence="15">Huo1</strain>
        <tissue evidence="15">Leaf</tissue>
    </source>
</reference>
<keyword evidence="10 13" id="KW-0408">Iron</keyword>
<keyword evidence="16" id="KW-1185">Reference proteome</keyword>
<keyword evidence="5" id="KW-0812">Transmembrane</keyword>
<dbReference type="GO" id="GO:0020037">
    <property type="term" value="F:heme binding"/>
    <property type="evidence" value="ECO:0007669"/>
    <property type="project" value="InterPro"/>
</dbReference>
<proteinExistence type="inferred from homology"/>
<organism evidence="15">
    <name type="scientific">Salvia splendens</name>
    <name type="common">Scarlet sage</name>
    <dbReference type="NCBI Taxonomy" id="180675"/>
    <lineage>
        <taxon>Eukaryota</taxon>
        <taxon>Viridiplantae</taxon>
        <taxon>Streptophyta</taxon>
        <taxon>Embryophyta</taxon>
        <taxon>Tracheophyta</taxon>
        <taxon>Spermatophyta</taxon>
        <taxon>Magnoliopsida</taxon>
        <taxon>eudicotyledons</taxon>
        <taxon>Gunneridae</taxon>
        <taxon>Pentapetalae</taxon>
        <taxon>asterids</taxon>
        <taxon>lamiids</taxon>
        <taxon>Lamiales</taxon>
        <taxon>Lamiaceae</taxon>
        <taxon>Nepetoideae</taxon>
        <taxon>Mentheae</taxon>
        <taxon>Salviinae</taxon>
        <taxon>Salvia</taxon>
        <taxon>Salvia subgen. Calosphace</taxon>
        <taxon>core Calosphace</taxon>
    </lineage>
</organism>
<evidence type="ECO:0000256" key="10">
    <source>
        <dbReference type="ARBA" id="ARBA00023004"/>
    </source>
</evidence>
<dbReference type="GO" id="GO:0005506">
    <property type="term" value="F:iron ion binding"/>
    <property type="evidence" value="ECO:0007669"/>
    <property type="project" value="InterPro"/>
</dbReference>
<keyword evidence="4 13" id="KW-0349">Heme</keyword>
<keyword evidence="12" id="KW-0472">Membrane</keyword>
<evidence type="ECO:0000256" key="6">
    <source>
        <dbReference type="ARBA" id="ARBA00022723"/>
    </source>
</evidence>
<dbReference type="GO" id="GO:0016020">
    <property type="term" value="C:membrane"/>
    <property type="evidence" value="ECO:0007669"/>
    <property type="project" value="UniProtKB-SubCell"/>
</dbReference>
<dbReference type="PRINTS" id="PR00463">
    <property type="entry name" value="EP450I"/>
</dbReference>
<evidence type="ECO:0000256" key="8">
    <source>
        <dbReference type="ARBA" id="ARBA00022989"/>
    </source>
</evidence>
<dbReference type="CDD" id="cd11072">
    <property type="entry name" value="CYP71-like"/>
    <property type="match status" value="1"/>
</dbReference>
<dbReference type="InterPro" id="IPR002401">
    <property type="entry name" value="Cyt_P450_E_grp-I"/>
</dbReference>
<evidence type="ECO:0000256" key="2">
    <source>
        <dbReference type="ARBA" id="ARBA00004606"/>
    </source>
</evidence>
<dbReference type="PANTHER" id="PTHR47953:SF19">
    <property type="entry name" value="OS06G0641600 PROTEIN"/>
    <property type="match status" value="1"/>
</dbReference>
<dbReference type="EMBL" id="PNBA02000003">
    <property type="protein sequence ID" value="KAG6428794.1"/>
    <property type="molecule type" value="Genomic_DNA"/>
</dbReference>
<evidence type="ECO:0000256" key="9">
    <source>
        <dbReference type="ARBA" id="ARBA00023002"/>
    </source>
</evidence>
<accession>A0A8X8YBW8</accession>
<comment type="caution">
    <text evidence="15">The sequence shown here is derived from an EMBL/GenBank/DDBJ whole genome shotgun (WGS) entry which is preliminary data.</text>
</comment>
<sequence length="374" mass="42551">MLPCAILLHHLRQHLRVQSFRRIREEETLGLCKQIASCERIGSPVDISGILYLTSFDVTTRVVVGGKTKERGTVTSIIQESIQLATGFMLADLYPSINLLPLITGVKFKTQRMYRKLDKLFDSIIEQHKAAGDGGEVEDLVDVLLKIQQDETEFPLTTQNIKAVVLDMFVAGTDTSTINVEWAMSEMMRNPSILSKAQEEVRKVFDDKGYVDEAKFDELKYMRLVIKETLRLHPALPLLIPRMNVERCEIDGYEIPAKTRVIVNAWALGRDPEYWNDAEKFIPERFEGSCVDFKGNNLEYIPFGSGRRMCPGMSFGLANVELPLAMLLYHFDWKMPNGMRREDLDMKEAFGATVRRKHPLCLVPIVKRPLPASA</sequence>
<evidence type="ECO:0000256" key="5">
    <source>
        <dbReference type="ARBA" id="ARBA00022692"/>
    </source>
</evidence>
<dbReference type="AlphaFoldDB" id="A0A8X8YBW8"/>
<dbReference type="PANTHER" id="PTHR47953">
    <property type="entry name" value="OS08G0105600 PROTEIN"/>
    <property type="match status" value="1"/>
</dbReference>
<protein>
    <submittedName>
        <fullName evidence="15">Uncharacterized protein</fullName>
    </submittedName>
</protein>
<keyword evidence="9 14" id="KW-0560">Oxidoreductase</keyword>